<protein>
    <submittedName>
        <fullName evidence="2">Uncharacterized protein</fullName>
    </submittedName>
</protein>
<dbReference type="AlphaFoldDB" id="A0A8T0WXK6"/>
<evidence type="ECO:0000313" key="3">
    <source>
        <dbReference type="Proteomes" id="UP000823388"/>
    </source>
</evidence>
<feature type="region of interest" description="Disordered" evidence="1">
    <location>
        <begin position="75"/>
        <end position="105"/>
    </location>
</feature>
<comment type="caution">
    <text evidence="2">The sequence shown here is derived from an EMBL/GenBank/DDBJ whole genome shotgun (WGS) entry which is preliminary data.</text>
</comment>
<accession>A0A8T0WXK6</accession>
<proteinExistence type="predicted"/>
<organism evidence="2 3">
    <name type="scientific">Panicum virgatum</name>
    <name type="common">Blackwell switchgrass</name>
    <dbReference type="NCBI Taxonomy" id="38727"/>
    <lineage>
        <taxon>Eukaryota</taxon>
        <taxon>Viridiplantae</taxon>
        <taxon>Streptophyta</taxon>
        <taxon>Embryophyta</taxon>
        <taxon>Tracheophyta</taxon>
        <taxon>Spermatophyta</taxon>
        <taxon>Magnoliopsida</taxon>
        <taxon>Liliopsida</taxon>
        <taxon>Poales</taxon>
        <taxon>Poaceae</taxon>
        <taxon>PACMAD clade</taxon>
        <taxon>Panicoideae</taxon>
        <taxon>Panicodae</taxon>
        <taxon>Paniceae</taxon>
        <taxon>Panicinae</taxon>
        <taxon>Panicum</taxon>
        <taxon>Panicum sect. Hiantes</taxon>
    </lineage>
</organism>
<evidence type="ECO:0000256" key="1">
    <source>
        <dbReference type="SAM" id="MobiDB-lite"/>
    </source>
</evidence>
<dbReference type="EMBL" id="CM029038">
    <property type="protein sequence ID" value="KAG2650356.1"/>
    <property type="molecule type" value="Genomic_DNA"/>
</dbReference>
<evidence type="ECO:0000313" key="2">
    <source>
        <dbReference type="EMBL" id="KAG2650356.1"/>
    </source>
</evidence>
<feature type="compositionally biased region" description="Basic and acidic residues" evidence="1">
    <location>
        <begin position="83"/>
        <end position="92"/>
    </location>
</feature>
<keyword evidence="3" id="KW-1185">Reference proteome</keyword>
<dbReference type="Proteomes" id="UP000823388">
    <property type="component" value="Chromosome 1N"/>
</dbReference>
<sequence length="155" mass="16923">MAVRPLTPTLPPTLLRGHLGPRLRNPSAPLVLRLLSGIRSPLLHSDAAPRPHQMRTAPSVAGVLGTSTLVRFAPELGRPPHRNVRDGSWKEAEEPEANQPTKSLIDQGPSHWFSTVAAFLGRATSALTWLISLNWECKIGFSISTSMLQNIQEIS</sequence>
<gene>
    <name evidence="2" type="ORF">PVAP13_1NG206400</name>
</gene>
<reference evidence="2" key="1">
    <citation type="submission" date="2020-05" db="EMBL/GenBank/DDBJ databases">
        <title>WGS assembly of Panicum virgatum.</title>
        <authorList>
            <person name="Lovell J.T."/>
            <person name="Jenkins J."/>
            <person name="Shu S."/>
            <person name="Juenger T.E."/>
            <person name="Schmutz J."/>
        </authorList>
    </citation>
    <scope>NUCLEOTIDE SEQUENCE</scope>
    <source>
        <strain evidence="2">AP13</strain>
    </source>
</reference>
<name>A0A8T0WXK6_PANVG</name>